<evidence type="ECO:0000313" key="3">
    <source>
        <dbReference type="Proteomes" id="UP000435112"/>
    </source>
</evidence>
<dbReference type="Proteomes" id="UP000435112">
    <property type="component" value="Unassembled WGS sequence"/>
</dbReference>
<evidence type="ECO:0000256" key="1">
    <source>
        <dbReference type="SAM" id="MobiDB-lite"/>
    </source>
</evidence>
<proteinExistence type="predicted"/>
<dbReference type="OrthoDB" id="91303at2759"/>
<feature type="region of interest" description="Disordered" evidence="1">
    <location>
        <begin position="39"/>
        <end position="149"/>
    </location>
</feature>
<feature type="compositionally biased region" description="Low complexity" evidence="1">
    <location>
        <begin position="382"/>
        <end position="396"/>
    </location>
</feature>
<evidence type="ECO:0000313" key="2">
    <source>
        <dbReference type="EMBL" id="KAE9048981.1"/>
    </source>
</evidence>
<dbReference type="AlphaFoldDB" id="A0A6A3NWI1"/>
<feature type="compositionally biased region" description="Acidic residues" evidence="1">
    <location>
        <begin position="47"/>
        <end position="64"/>
    </location>
</feature>
<gene>
    <name evidence="2" type="ORF">PR002_g118</name>
</gene>
<name>A0A6A3NWI1_9STRA</name>
<feature type="region of interest" description="Disordered" evidence="1">
    <location>
        <begin position="361"/>
        <end position="396"/>
    </location>
</feature>
<dbReference type="Pfam" id="PF14223">
    <property type="entry name" value="Retrotran_gag_2"/>
    <property type="match status" value="1"/>
</dbReference>
<comment type="caution">
    <text evidence="2">The sequence shown here is derived from an EMBL/GenBank/DDBJ whole genome shotgun (WGS) entry which is preliminary data.</text>
</comment>
<sequence length="396" mass="44546">MSPSQASSDDFPRLVGADNFDVWKARVCAALDGKHLLGFVTKPDYDGVSEDDSEDSGSDMFDTDDPPKTTPAKTAEIDSDAIDYDESDDDAKPQSGSDEDSSDGSDTVIKRKDLPVIRPFNRRGAREAPKQSKKTKTKPLNQRERRRQEAKTKAFLMKTIDNTHVRLVKNLATSYDIFTIICEKYEGAAFHGDPYFIQHYLMEIKYEEGSGLTEFFLKLKNALKAASEATESVMTEGQKSIYLFHSMPKSWKDDLRIWKGQRKYIPYEDRKQSFEGKVRDLQAQERYTLAKVTPETAAAKNERALVAAGPTSTPPSHGNSFNDTCSYCNRPRHAIRHCRSLHKDLRTGHVNAGTVLPANFVFKGNSKRESPKNKSKNKRNRNSAGGNYNGNRGKNR</sequence>
<protein>
    <recommendedName>
        <fullName evidence="4">Retrotransposon Copia-like N-terminal domain-containing protein</fullName>
    </recommendedName>
</protein>
<accession>A0A6A3NWI1</accession>
<evidence type="ECO:0008006" key="4">
    <source>
        <dbReference type="Google" id="ProtNLM"/>
    </source>
</evidence>
<feature type="compositionally biased region" description="Acidic residues" evidence="1">
    <location>
        <begin position="77"/>
        <end position="89"/>
    </location>
</feature>
<dbReference type="EMBL" id="QXFU01000003">
    <property type="protein sequence ID" value="KAE9048981.1"/>
    <property type="molecule type" value="Genomic_DNA"/>
</dbReference>
<organism evidence="2 3">
    <name type="scientific">Phytophthora rubi</name>
    <dbReference type="NCBI Taxonomy" id="129364"/>
    <lineage>
        <taxon>Eukaryota</taxon>
        <taxon>Sar</taxon>
        <taxon>Stramenopiles</taxon>
        <taxon>Oomycota</taxon>
        <taxon>Peronosporomycetes</taxon>
        <taxon>Peronosporales</taxon>
        <taxon>Peronosporaceae</taxon>
        <taxon>Phytophthora</taxon>
    </lineage>
</organism>
<reference evidence="2 3" key="1">
    <citation type="submission" date="2018-09" db="EMBL/GenBank/DDBJ databases">
        <title>Genomic investigation of the strawberry pathogen Phytophthora fragariae indicates pathogenicity is determined by transcriptional variation in three key races.</title>
        <authorList>
            <person name="Adams T.M."/>
            <person name="Armitage A.D."/>
            <person name="Sobczyk M.K."/>
            <person name="Bates H.J."/>
            <person name="Dunwell J.M."/>
            <person name="Nellist C.F."/>
            <person name="Harrison R.J."/>
        </authorList>
    </citation>
    <scope>NUCLEOTIDE SEQUENCE [LARGE SCALE GENOMIC DNA]</scope>
    <source>
        <strain evidence="2 3">SCRP324</strain>
    </source>
</reference>